<reference evidence="1" key="1">
    <citation type="submission" date="2014-05" db="EMBL/GenBank/DDBJ databases">
        <authorList>
            <person name="Chronopoulou M."/>
        </authorList>
    </citation>
    <scope>NUCLEOTIDE SEQUENCE</scope>
    <source>
        <tissue evidence="1">Whole organism</tissue>
    </source>
</reference>
<sequence>MCKIIEIMNFTLSSETLSRDSNWCSAHRICSMPTELDLEPFMNSCITIKDVIHCSPG</sequence>
<organism evidence="1">
    <name type="scientific">Lepeophtheirus salmonis</name>
    <name type="common">Salmon louse</name>
    <name type="synonym">Caligus salmonis</name>
    <dbReference type="NCBI Taxonomy" id="72036"/>
    <lineage>
        <taxon>Eukaryota</taxon>
        <taxon>Metazoa</taxon>
        <taxon>Ecdysozoa</taxon>
        <taxon>Arthropoda</taxon>
        <taxon>Crustacea</taxon>
        <taxon>Multicrustacea</taxon>
        <taxon>Hexanauplia</taxon>
        <taxon>Copepoda</taxon>
        <taxon>Siphonostomatoida</taxon>
        <taxon>Caligidae</taxon>
        <taxon>Lepeophtheirus</taxon>
    </lineage>
</organism>
<dbReference type="AlphaFoldDB" id="A0A0K2UQ96"/>
<proteinExistence type="predicted"/>
<name>A0A0K2UQ96_LEPSM</name>
<evidence type="ECO:0000313" key="1">
    <source>
        <dbReference type="EMBL" id="CDW39911.1"/>
    </source>
</evidence>
<dbReference type="EMBL" id="HACA01022550">
    <property type="protein sequence ID" value="CDW39911.1"/>
    <property type="molecule type" value="Transcribed_RNA"/>
</dbReference>
<accession>A0A0K2UQ96</accession>
<protein>
    <submittedName>
        <fullName evidence="1">Uncharacterized protein</fullName>
    </submittedName>
</protein>